<proteinExistence type="predicted"/>
<feature type="transmembrane region" description="Helical" evidence="1">
    <location>
        <begin position="85"/>
        <end position="105"/>
    </location>
</feature>
<dbReference type="Proteomes" id="UP000448943">
    <property type="component" value="Unassembled WGS sequence"/>
</dbReference>
<dbReference type="EMBL" id="SIJB01000017">
    <property type="protein sequence ID" value="NBI28673.1"/>
    <property type="molecule type" value="Genomic_DNA"/>
</dbReference>
<dbReference type="RefSeq" id="WP_160645470.1">
    <property type="nucleotide sequence ID" value="NZ_SIJB01000017.1"/>
</dbReference>
<accession>A0A6N9Q1G3</accession>
<keyword evidence="1" id="KW-1133">Transmembrane helix</keyword>
<feature type="transmembrane region" description="Helical" evidence="1">
    <location>
        <begin position="33"/>
        <end position="49"/>
    </location>
</feature>
<feature type="transmembrane region" description="Helical" evidence="1">
    <location>
        <begin position="319"/>
        <end position="339"/>
    </location>
</feature>
<dbReference type="Pfam" id="PF13687">
    <property type="entry name" value="DUF4153"/>
    <property type="match status" value="1"/>
</dbReference>
<keyword evidence="3" id="KW-1185">Reference proteome</keyword>
<evidence type="ECO:0000313" key="2">
    <source>
        <dbReference type="EMBL" id="NBI28673.1"/>
    </source>
</evidence>
<evidence type="ECO:0000256" key="1">
    <source>
        <dbReference type="SAM" id="Phobius"/>
    </source>
</evidence>
<feature type="transmembrane region" description="Helical" evidence="1">
    <location>
        <begin position="385"/>
        <end position="402"/>
    </location>
</feature>
<reference evidence="2 3" key="1">
    <citation type="submission" date="2019-01" db="EMBL/GenBank/DDBJ databases">
        <title>Chengkuizengella sp. nov., isolated from deep-sea sediment of East Pacific Ocean.</title>
        <authorList>
            <person name="Yang J."/>
            <person name="Lai Q."/>
            <person name="Shao Z."/>
        </authorList>
    </citation>
    <scope>NUCLEOTIDE SEQUENCE [LARGE SCALE GENOMIC DNA]</scope>
    <source>
        <strain evidence="2 3">YPA3-1-1</strain>
    </source>
</reference>
<dbReference type="AlphaFoldDB" id="A0A6N9Q1G3"/>
<comment type="caution">
    <text evidence="2">The sequence shown here is derived from an EMBL/GenBank/DDBJ whole genome shotgun (WGS) entry which is preliminary data.</text>
</comment>
<organism evidence="2 3">
    <name type="scientific">Chengkuizengella marina</name>
    <dbReference type="NCBI Taxonomy" id="2507566"/>
    <lineage>
        <taxon>Bacteria</taxon>
        <taxon>Bacillati</taxon>
        <taxon>Bacillota</taxon>
        <taxon>Bacilli</taxon>
        <taxon>Bacillales</taxon>
        <taxon>Paenibacillaceae</taxon>
        <taxon>Chengkuizengella</taxon>
    </lineage>
</organism>
<feature type="transmembrane region" description="Helical" evidence="1">
    <location>
        <begin position="61"/>
        <end position="79"/>
    </location>
</feature>
<name>A0A6N9Q1G3_9BACL</name>
<keyword evidence="1" id="KW-0812">Transmembrane</keyword>
<keyword evidence="1" id="KW-0472">Membrane</keyword>
<feature type="transmembrane region" description="Helical" evidence="1">
    <location>
        <begin position="351"/>
        <end position="373"/>
    </location>
</feature>
<feature type="transmembrane region" description="Helical" evidence="1">
    <location>
        <begin position="243"/>
        <end position="267"/>
    </location>
</feature>
<sequence>MSSQLEKSDLKLLAACFLLAVLFEQSFFHGTVGVSYIIFVVAFYWLYYWRFRKFPLSNHRLGFLLLICIWLLALSYLLYTNPFFYAMNTIIIPCLIIIHIVLISSQSKIQWYQWRFVSLIFKSVFDSFSFIGQFFKIFNPLMSTKMNKGSAQAVKKIGLGLLVSFPVLVIVINLLSSADQNFSSLLSNLQNMMINVSISEWITRTIIIIIYTFAVFGFIGSLRKSNTVVTSKAVETKLFTIDGIVIATILVVLDVVYLLFVSVQFQYFFSDSLHSGYTYAEYARRGFFELLLVSLINLSVLSGVLAFTKVDSKKMKRLIQILLTILIISSGIMLVSAFLRLNLYEEFYGYTFFRVLPHSFMVYLGIVFTYTLVKVWIDRLTLRHFYFISALIYYTFLNVMNVDQFIVNENMKRYVETGSIDVNYMSQSDPGIIELMDLYEKNPKDIEQKIKVILQISKNELTQDDQSWQSFNFTRYATEERLKNLNLE</sequence>
<gene>
    <name evidence="2" type="ORF">ERL59_06860</name>
</gene>
<evidence type="ECO:0000313" key="3">
    <source>
        <dbReference type="Proteomes" id="UP000448943"/>
    </source>
</evidence>
<dbReference type="OrthoDB" id="9767931at2"/>
<dbReference type="InterPro" id="IPR025291">
    <property type="entry name" value="DUF4153"/>
</dbReference>
<feature type="transmembrane region" description="Helical" evidence="1">
    <location>
        <begin position="201"/>
        <end position="222"/>
    </location>
</feature>
<protein>
    <submittedName>
        <fullName evidence="2">DUF4173 domain-containing protein</fullName>
    </submittedName>
</protein>
<feature type="transmembrane region" description="Helical" evidence="1">
    <location>
        <begin position="157"/>
        <end position="176"/>
    </location>
</feature>
<feature type="transmembrane region" description="Helical" evidence="1">
    <location>
        <begin position="287"/>
        <end position="307"/>
    </location>
</feature>